<keyword evidence="2" id="KW-1185">Reference proteome</keyword>
<accession>A0ABU7JRM3</accession>
<organism evidence="1 2">
    <name type="scientific">Rhodococcus chondri</name>
    <dbReference type="NCBI Taxonomy" id="3065941"/>
    <lineage>
        <taxon>Bacteria</taxon>
        <taxon>Bacillati</taxon>
        <taxon>Actinomycetota</taxon>
        <taxon>Actinomycetes</taxon>
        <taxon>Mycobacteriales</taxon>
        <taxon>Nocardiaceae</taxon>
        <taxon>Rhodococcus</taxon>
    </lineage>
</organism>
<comment type="caution">
    <text evidence="1">The sequence shown here is derived from an EMBL/GenBank/DDBJ whole genome shotgun (WGS) entry which is preliminary data.</text>
</comment>
<reference evidence="1 2" key="1">
    <citation type="submission" date="2023-08" db="EMBL/GenBank/DDBJ databases">
        <authorList>
            <person name="Girao M."/>
            <person name="Carvalho M.F."/>
        </authorList>
    </citation>
    <scope>NUCLEOTIDE SEQUENCE [LARGE SCALE GENOMIC DNA]</scope>
    <source>
        <strain evidence="1 2">CC-R104</strain>
    </source>
</reference>
<protein>
    <submittedName>
        <fullName evidence="1">Uncharacterized protein</fullName>
    </submittedName>
</protein>
<evidence type="ECO:0000313" key="1">
    <source>
        <dbReference type="EMBL" id="MEE2031962.1"/>
    </source>
</evidence>
<evidence type="ECO:0000313" key="2">
    <source>
        <dbReference type="Proteomes" id="UP001331936"/>
    </source>
</evidence>
<proteinExistence type="predicted"/>
<gene>
    <name evidence="1" type="ORF">Q8814_07540</name>
</gene>
<dbReference type="RefSeq" id="WP_330151396.1">
    <property type="nucleotide sequence ID" value="NZ_JAUZMZ010000029.1"/>
</dbReference>
<dbReference type="Proteomes" id="UP001331936">
    <property type="component" value="Unassembled WGS sequence"/>
</dbReference>
<name>A0ABU7JRM3_9NOCA</name>
<sequence length="99" mass="10622">MHTPPGRLLFVGNPDAAEISHWTAVRAMAVQRGWETTRTYIPGRVTCAVASENVLDGICSSTEASVTSLLQAADIRVFSADDAMNSLFTTGEPIRQVSV</sequence>
<dbReference type="EMBL" id="JAUZMZ010000029">
    <property type="protein sequence ID" value="MEE2031962.1"/>
    <property type="molecule type" value="Genomic_DNA"/>
</dbReference>